<dbReference type="GeneID" id="80875794"/>
<dbReference type="PANTHER" id="PTHR12250">
    <property type="entry name" value="PHOSPHATIDYLINOSITOL GLYCAN, CLASS N"/>
    <property type="match status" value="1"/>
</dbReference>
<dbReference type="CDD" id="cd16020">
    <property type="entry name" value="GPI_EPT_1"/>
    <property type="match status" value="1"/>
</dbReference>
<protein>
    <recommendedName>
        <fullName evidence="4 14">GPI ethanolamine phosphate transferase 1</fullName>
        <ecNumber evidence="14">2.-.-.-</ecNumber>
    </recommendedName>
</protein>
<dbReference type="GO" id="GO:0071555">
    <property type="term" value="P:cell wall organization"/>
    <property type="evidence" value="ECO:0007669"/>
    <property type="project" value="UniProtKB-KW"/>
</dbReference>
<dbReference type="InterPro" id="IPR017850">
    <property type="entry name" value="Alkaline_phosphatase_core_sf"/>
</dbReference>
<evidence type="ECO:0000313" key="17">
    <source>
        <dbReference type="Proteomes" id="UP001212411"/>
    </source>
</evidence>
<dbReference type="KEGG" id="som:SOMG_02313"/>
<dbReference type="GO" id="GO:0005789">
    <property type="term" value="C:endoplasmic reticulum membrane"/>
    <property type="evidence" value="ECO:0007669"/>
    <property type="project" value="UniProtKB-SubCell"/>
</dbReference>
<evidence type="ECO:0000256" key="13">
    <source>
        <dbReference type="ARBA" id="ARBA00024850"/>
    </source>
</evidence>
<feature type="transmembrane region" description="Helical" evidence="14">
    <location>
        <begin position="721"/>
        <end position="741"/>
    </location>
</feature>
<evidence type="ECO:0000256" key="11">
    <source>
        <dbReference type="ARBA" id="ARBA00023180"/>
    </source>
</evidence>
<evidence type="ECO:0000256" key="10">
    <source>
        <dbReference type="ARBA" id="ARBA00023136"/>
    </source>
</evidence>
<evidence type="ECO:0000256" key="9">
    <source>
        <dbReference type="ARBA" id="ARBA00022989"/>
    </source>
</evidence>
<evidence type="ECO:0000256" key="5">
    <source>
        <dbReference type="ARBA" id="ARBA00022502"/>
    </source>
</evidence>
<feature type="transmembrane region" description="Helical" evidence="14">
    <location>
        <begin position="659"/>
        <end position="679"/>
    </location>
</feature>
<evidence type="ECO:0000256" key="8">
    <source>
        <dbReference type="ARBA" id="ARBA00022824"/>
    </source>
</evidence>
<feature type="transmembrane region" description="Helical" evidence="14">
    <location>
        <begin position="627"/>
        <end position="647"/>
    </location>
</feature>
<keyword evidence="9 14" id="KW-1133">Transmembrane helix</keyword>
<reference evidence="16 17" key="1">
    <citation type="journal article" date="2023" name="G3 (Bethesda)">
        <title>A high-quality reference genome for the fission yeast Schizosaccharomyces osmophilus.</title>
        <authorList>
            <person name="Jia G.S."/>
            <person name="Zhang W.C."/>
            <person name="Liang Y."/>
            <person name="Liu X.H."/>
            <person name="Rhind N."/>
            <person name="Pidoux A."/>
            <person name="Brysch-Herzberg M."/>
            <person name="Du L.L."/>
        </authorList>
    </citation>
    <scope>NUCLEOTIDE SEQUENCE [LARGE SCALE GENOMIC DNA]</scope>
    <source>
        <strain evidence="16 17">CBS 15793</strain>
    </source>
</reference>
<feature type="domain" description="GPI ethanolamine phosphate transferase 1 C-terminal" evidence="15">
    <location>
        <begin position="435"/>
        <end position="891"/>
    </location>
</feature>
<keyword evidence="10 14" id="KW-0472">Membrane</keyword>
<keyword evidence="8 14" id="KW-0256">Endoplasmic reticulum</keyword>
<feature type="transmembrane region" description="Helical" evidence="14">
    <location>
        <begin position="866"/>
        <end position="885"/>
    </location>
</feature>
<dbReference type="InterPro" id="IPR017852">
    <property type="entry name" value="GPI_EtnP_transferase_1_C"/>
</dbReference>
<evidence type="ECO:0000256" key="7">
    <source>
        <dbReference type="ARBA" id="ARBA00022692"/>
    </source>
</evidence>
<evidence type="ECO:0000256" key="2">
    <source>
        <dbReference type="ARBA" id="ARBA00004687"/>
    </source>
</evidence>
<feature type="transmembrane region" description="Helical" evidence="14">
    <location>
        <begin position="508"/>
        <end position="528"/>
    </location>
</feature>
<sequence length="937" mass="106038">MFGRLLILGILFHLVYLKSIFDIYFVTPLAHGMGQYEAGQPPANRLFLVVGDGLRPDKLFQPHPESIVGKGQTYAAPFLRSIVLENGTFGISHTRVPTESRPGHVALIAGFYEDVSAVTKGWKTNPVNFDSVFNQSRHTFSFGSEDILPMFSEGASDPARVDTFMYGPELEDFSGSGIVTDEWVFDKVDKLFEDSYTDRKLWDLLHQDKIVFFLHLLGIDTIGHNKHPDSIDYMQNIQYIDQGIKELVGKVNRYYEDDGASSWVFTADHGMSDYGSHGDGAPENTRTPIVAWGAGLNSPTYEKGVGHDEFSAPWNLSSVKRVDIRQADVAALMSYLIGANFPVNSVGQIPLDFLNCSMKRKAEISLMNALAIGEQYNRKAFLKANSSFHFRPYAPLKAYEASKQHILNLVENHIQENNFKEGILASIEFSESALQGLRYLQRYDWFLLRSIVLLGYLSWITYVISFVFSNNTHPEMKQKNCISVFQRVIFNLPLLIVSSFFYHQSSPSFYYAYAAFPTVFIQLIYSDFPNVKMGYRKLIEDEKISNGFSVYNIVSIALYIFGLLQFVVYSYFHREGFSVFLIIFAAWPWFLHTDFALLHKSLVNTWSLLNISLCSFTLLPATKKESLPLICLGGLAMITVGGSYIVYRKRQIYQMNSTVKNSHLASQILILIMSFVVTLKLTDSLQKNVPISPWLRTFASFLLISSYIVPLLKIPGCNHYYLDRLAVLFLMFAPTMCMLSISFESLFYVAFFLTLGLWTQLEAKLQEHMKLSMDSSGRRLKCKLGLTVSHFRVSLFFYIFLNIAFFGTGNIASLSSFALDSVKRLIPVFNPVAQTALLLYTIIIPFVALSAAFGIMNKRLGGIQQITFFLAIGMADFVTINFFYLVKDEGSWQDIGISISHFCISNLLILFIIILERAGAILSAKVSYHCYEKIKAN</sequence>
<gene>
    <name evidence="16" type="primary">its8</name>
    <name evidence="16" type="ORF">SOMG_02313</name>
</gene>
<organism evidence="16 17">
    <name type="scientific">Schizosaccharomyces osmophilus</name>
    <dbReference type="NCBI Taxonomy" id="2545709"/>
    <lineage>
        <taxon>Eukaryota</taxon>
        <taxon>Fungi</taxon>
        <taxon>Dikarya</taxon>
        <taxon>Ascomycota</taxon>
        <taxon>Taphrinomycotina</taxon>
        <taxon>Schizosaccharomycetes</taxon>
        <taxon>Schizosaccharomycetales</taxon>
        <taxon>Schizosaccharomycetaceae</taxon>
        <taxon>Schizosaccharomyces</taxon>
    </lineage>
</organism>
<evidence type="ECO:0000256" key="4">
    <source>
        <dbReference type="ARBA" id="ARBA00020831"/>
    </source>
</evidence>
<keyword evidence="11" id="KW-0325">Glycoprotein</keyword>
<accession>A0AAE9W7F6</accession>
<dbReference type="InterPro" id="IPR037671">
    <property type="entry name" value="PIGN_N"/>
</dbReference>
<dbReference type="Gene3D" id="3.40.720.10">
    <property type="entry name" value="Alkaline Phosphatase, subunit A"/>
    <property type="match status" value="1"/>
</dbReference>
<keyword evidence="6 14" id="KW-0808">Transferase</keyword>
<dbReference type="AlphaFoldDB" id="A0AAE9W7F6"/>
<evidence type="ECO:0000313" key="16">
    <source>
        <dbReference type="EMBL" id="WBW71302.1"/>
    </source>
</evidence>
<dbReference type="InterPro" id="IPR007070">
    <property type="entry name" value="GPI_EtnP_transferase_1"/>
</dbReference>
<feature type="transmembrane region" description="Helical" evidence="14">
    <location>
        <begin position="605"/>
        <end position="621"/>
    </location>
</feature>
<keyword evidence="12" id="KW-0961">Cell wall biogenesis/degradation</keyword>
<comment type="similarity">
    <text evidence="3 14">Belongs to the PIGG/PIGN/PIGO family. PIGN subfamily.</text>
</comment>
<feature type="transmembrane region" description="Helical" evidence="14">
    <location>
        <begin position="832"/>
        <end position="854"/>
    </location>
</feature>
<evidence type="ECO:0000256" key="12">
    <source>
        <dbReference type="ARBA" id="ARBA00023316"/>
    </source>
</evidence>
<dbReference type="RefSeq" id="XP_056035545.1">
    <property type="nucleotide sequence ID" value="XM_056181105.1"/>
</dbReference>
<proteinExistence type="inferred from homology"/>
<keyword evidence="17" id="KW-1185">Reference proteome</keyword>
<dbReference type="FunFam" id="3.40.720.10:FF:000015">
    <property type="entry name" value="GPI ethanolamine phosphate transferase 1"/>
    <property type="match status" value="1"/>
</dbReference>
<comment type="pathway">
    <text evidence="2 14">Glycolipid biosynthesis; glycosylphosphatidylinositol-anchor biosynthesis.</text>
</comment>
<feature type="transmembrane region" description="Helical" evidence="14">
    <location>
        <begin position="691"/>
        <end position="709"/>
    </location>
</feature>
<dbReference type="EMBL" id="CP115611">
    <property type="protein sequence ID" value="WBW71302.1"/>
    <property type="molecule type" value="Genomic_DNA"/>
</dbReference>
<feature type="transmembrane region" description="Helical" evidence="14">
    <location>
        <begin position="445"/>
        <end position="468"/>
    </location>
</feature>
<dbReference type="GO" id="GO:0051377">
    <property type="term" value="F:mannose-ethanolamine phosphotransferase activity"/>
    <property type="evidence" value="ECO:0007669"/>
    <property type="project" value="UniProtKB-UniRule"/>
</dbReference>
<comment type="subcellular location">
    <subcellularLocation>
        <location evidence="1 14">Endoplasmic reticulum membrane</location>
        <topology evidence="1 14">Multi-pass membrane protein</topology>
    </subcellularLocation>
</comment>
<feature type="transmembrane region" description="Helical" evidence="14">
    <location>
        <begin position="480"/>
        <end position="502"/>
    </location>
</feature>
<feature type="transmembrane region" description="Helical" evidence="14">
    <location>
        <begin position="784"/>
        <end position="812"/>
    </location>
</feature>
<dbReference type="Pfam" id="PF01663">
    <property type="entry name" value="Phosphodiest"/>
    <property type="match status" value="1"/>
</dbReference>
<comment type="function">
    <text evidence="13 14">Ethanolamine phosphate transferase involved in glycosylphosphatidylinositol-anchor biosynthesis. Transfers ethanolamine phosphate to the first alpha-1,4-linked mannose of the glycosylphosphatidylinositol precursor of GPI-anchor.</text>
</comment>
<keyword evidence="5 14" id="KW-0337">GPI-anchor biosynthesis</keyword>
<evidence type="ECO:0000259" key="15">
    <source>
        <dbReference type="Pfam" id="PF04987"/>
    </source>
</evidence>
<dbReference type="PANTHER" id="PTHR12250:SF0">
    <property type="entry name" value="GPI ETHANOLAMINE PHOSPHATE TRANSFERASE 1"/>
    <property type="match status" value="1"/>
</dbReference>
<evidence type="ECO:0000256" key="3">
    <source>
        <dbReference type="ARBA" id="ARBA00008400"/>
    </source>
</evidence>
<feature type="transmembrane region" description="Helical" evidence="14">
    <location>
        <begin position="578"/>
        <end position="598"/>
    </location>
</feature>
<evidence type="ECO:0000256" key="6">
    <source>
        <dbReference type="ARBA" id="ARBA00022679"/>
    </source>
</evidence>
<feature type="transmembrane region" description="Helical" evidence="14">
    <location>
        <begin position="549"/>
        <end position="572"/>
    </location>
</feature>
<dbReference type="Pfam" id="PF04987">
    <property type="entry name" value="PigN"/>
    <property type="match status" value="1"/>
</dbReference>
<dbReference type="Proteomes" id="UP001212411">
    <property type="component" value="Chromosome 1"/>
</dbReference>
<dbReference type="SUPFAM" id="SSF53649">
    <property type="entry name" value="Alkaline phosphatase-like"/>
    <property type="match status" value="1"/>
</dbReference>
<dbReference type="InterPro" id="IPR002591">
    <property type="entry name" value="Phosphodiest/P_Trfase"/>
</dbReference>
<dbReference type="GO" id="GO:0006506">
    <property type="term" value="P:GPI anchor biosynthetic process"/>
    <property type="evidence" value="ECO:0007669"/>
    <property type="project" value="UniProtKB-KW"/>
</dbReference>
<dbReference type="EC" id="2.-.-.-" evidence="14"/>
<feature type="transmembrane region" description="Helical" evidence="14">
    <location>
        <begin position="897"/>
        <end position="915"/>
    </location>
</feature>
<evidence type="ECO:0000256" key="14">
    <source>
        <dbReference type="RuleBase" id="RU367138"/>
    </source>
</evidence>
<keyword evidence="7 14" id="KW-0812">Transmembrane</keyword>
<name>A0AAE9W7F6_9SCHI</name>
<evidence type="ECO:0000256" key="1">
    <source>
        <dbReference type="ARBA" id="ARBA00004477"/>
    </source>
</evidence>